<sequence length="222" mass="25110">MCLHGMRGTISVGNVDGRCCDQFVLISTIACEPTNRWLRVRRSLPASYRPGLRSYDYRMDWVLSGPGYGSQAASWSPAAEQTSEELRRAPSRSAFEWLPHVTVKPPPPLAQKLCPAINEPHWPLTDLEQQILFNTESRSTEKRVSQMGGSQSTSSVSSWFCFRGTDEEEEREPKYTPRKVRPSDDDCCYWVGAPDVDTKASAFIAKFHEARFLDLETQTSEI</sequence>
<organism evidence="1 2">
    <name type="scientific">Zingiber officinale</name>
    <name type="common">Ginger</name>
    <name type="synonym">Amomum zingiber</name>
    <dbReference type="NCBI Taxonomy" id="94328"/>
    <lineage>
        <taxon>Eukaryota</taxon>
        <taxon>Viridiplantae</taxon>
        <taxon>Streptophyta</taxon>
        <taxon>Embryophyta</taxon>
        <taxon>Tracheophyta</taxon>
        <taxon>Spermatophyta</taxon>
        <taxon>Magnoliopsida</taxon>
        <taxon>Liliopsida</taxon>
        <taxon>Zingiberales</taxon>
        <taxon>Zingiberaceae</taxon>
        <taxon>Zingiber</taxon>
    </lineage>
</organism>
<keyword evidence="2" id="KW-1185">Reference proteome</keyword>
<evidence type="ECO:0000313" key="2">
    <source>
        <dbReference type="Proteomes" id="UP000734854"/>
    </source>
</evidence>
<name>A0A8J5LBZ1_ZINOF</name>
<comment type="caution">
    <text evidence="1">The sequence shown here is derived from an EMBL/GenBank/DDBJ whole genome shotgun (WGS) entry which is preliminary data.</text>
</comment>
<reference evidence="1 2" key="1">
    <citation type="submission" date="2020-08" db="EMBL/GenBank/DDBJ databases">
        <title>Plant Genome Project.</title>
        <authorList>
            <person name="Zhang R.-G."/>
        </authorList>
    </citation>
    <scope>NUCLEOTIDE SEQUENCE [LARGE SCALE GENOMIC DNA]</scope>
    <source>
        <tissue evidence="1">Rhizome</tissue>
    </source>
</reference>
<gene>
    <name evidence="1" type="ORF">ZIOFF_019962</name>
</gene>
<protein>
    <submittedName>
        <fullName evidence="1">Uncharacterized protein</fullName>
    </submittedName>
</protein>
<dbReference type="AlphaFoldDB" id="A0A8J5LBZ1"/>
<dbReference type="Proteomes" id="UP000734854">
    <property type="component" value="Unassembled WGS sequence"/>
</dbReference>
<proteinExistence type="predicted"/>
<dbReference type="EMBL" id="JACMSC010000005">
    <property type="protein sequence ID" value="KAG6522807.1"/>
    <property type="molecule type" value="Genomic_DNA"/>
</dbReference>
<dbReference type="PANTHER" id="PTHR33511">
    <property type="entry name" value="OS06G0632400 PROTEIN"/>
    <property type="match status" value="1"/>
</dbReference>
<evidence type="ECO:0000313" key="1">
    <source>
        <dbReference type="EMBL" id="KAG6522807.1"/>
    </source>
</evidence>
<accession>A0A8J5LBZ1</accession>